<dbReference type="AlphaFoldDB" id="A0A5C1H881"/>
<gene>
    <name evidence="1" type="primary">orf59</name>
</gene>
<proteinExistence type="predicted"/>
<accession>A0A5C1H881</accession>
<dbReference type="EMBL" id="MK573207">
    <property type="protein sequence ID" value="QEM01781.1"/>
    <property type="molecule type" value="Genomic_DNA"/>
</dbReference>
<protein>
    <submittedName>
        <fullName evidence="1">Uncharacterized protein</fullName>
    </submittedName>
</protein>
<organism evidence="1">
    <name type="scientific">Nephromyces sp. ex Molgula occidentalis</name>
    <dbReference type="NCBI Taxonomy" id="2544991"/>
    <lineage>
        <taxon>Eukaryota</taxon>
        <taxon>Sar</taxon>
        <taxon>Alveolata</taxon>
        <taxon>Apicomplexa</taxon>
        <taxon>Aconoidasida</taxon>
        <taxon>Nephromycida</taxon>
        <taxon>Nephromyces</taxon>
    </lineage>
</organism>
<name>A0A5C1H881_9APIC</name>
<evidence type="ECO:0000313" key="1">
    <source>
        <dbReference type="EMBL" id="QEM01781.1"/>
    </source>
</evidence>
<sequence>MNYINQIIKFKYYLTKNKKLKKKKKIKINNNKYNYIIKIIKYYRILGLFPFKEIKILKI</sequence>
<reference evidence="1" key="1">
    <citation type="journal article" date="2019" name="Genome Biol. Evol.">
        <title>Nephromyces represents a diverse and novel lineage of the Apicomplexa that has retained apicoplasts.</title>
        <authorList>
            <person name="Munoz-Gomez S.A."/>
            <person name="Durnin K."/>
            <person name="Eme L."/>
            <person name="Paight C."/>
            <person name="Lane C.E."/>
            <person name="Saffo M.B."/>
            <person name="Slamovits C.H."/>
        </authorList>
    </citation>
    <scope>NUCLEOTIDE SEQUENCE</scope>
    <source>
        <strain evidence="1">678</strain>
    </source>
</reference>